<gene>
    <name evidence="2" type="ORF">Athai_28470</name>
</gene>
<protein>
    <submittedName>
        <fullName evidence="2">Uncharacterized protein</fullName>
    </submittedName>
</protein>
<sequence length="152" mass="15858">MQQRFDDPILQRGATLPVGEGGQPVRAGGVDAPGGTEPWPDALVGGGGRGAHPGGGRHLVAARTAAAERGVDLRVLQRLRQPHRPRRRGRVDPVRAPVQLGGRAGPVGKGAFDAPLRHVRPAADQVGPDLDAHPTTVADNCRLANRCRIVAG</sequence>
<dbReference type="EMBL" id="AP023355">
    <property type="protein sequence ID" value="BCJ35344.1"/>
    <property type="molecule type" value="Genomic_DNA"/>
</dbReference>
<accession>A0A7R7HXQ2</accession>
<feature type="region of interest" description="Disordered" evidence="1">
    <location>
        <begin position="1"/>
        <end position="55"/>
    </location>
</feature>
<feature type="compositionally biased region" description="Gly residues" evidence="1">
    <location>
        <begin position="44"/>
        <end position="55"/>
    </location>
</feature>
<dbReference type="KEGG" id="atl:Athai_28470"/>
<reference evidence="2 3" key="1">
    <citation type="submission" date="2020-08" db="EMBL/GenBank/DDBJ databases">
        <title>Whole genome shotgun sequence of Actinocatenispora thailandica NBRC 105041.</title>
        <authorList>
            <person name="Komaki H."/>
            <person name="Tamura T."/>
        </authorList>
    </citation>
    <scope>NUCLEOTIDE SEQUENCE [LARGE SCALE GENOMIC DNA]</scope>
    <source>
        <strain evidence="2 3">NBRC 105041</strain>
    </source>
</reference>
<keyword evidence="3" id="KW-1185">Reference proteome</keyword>
<evidence type="ECO:0000256" key="1">
    <source>
        <dbReference type="SAM" id="MobiDB-lite"/>
    </source>
</evidence>
<organism evidence="2 3">
    <name type="scientific">Actinocatenispora thailandica</name>
    <dbReference type="NCBI Taxonomy" id="227318"/>
    <lineage>
        <taxon>Bacteria</taxon>
        <taxon>Bacillati</taxon>
        <taxon>Actinomycetota</taxon>
        <taxon>Actinomycetes</taxon>
        <taxon>Micromonosporales</taxon>
        <taxon>Micromonosporaceae</taxon>
        <taxon>Actinocatenispora</taxon>
    </lineage>
</organism>
<dbReference type="Proteomes" id="UP000611640">
    <property type="component" value="Chromosome"/>
</dbReference>
<dbReference type="AlphaFoldDB" id="A0A7R7HXQ2"/>
<evidence type="ECO:0000313" key="2">
    <source>
        <dbReference type="EMBL" id="BCJ35344.1"/>
    </source>
</evidence>
<feature type="region of interest" description="Disordered" evidence="1">
    <location>
        <begin position="82"/>
        <end position="111"/>
    </location>
</feature>
<evidence type="ECO:0000313" key="3">
    <source>
        <dbReference type="Proteomes" id="UP000611640"/>
    </source>
</evidence>
<proteinExistence type="predicted"/>
<name>A0A7R7HXQ2_9ACTN</name>